<dbReference type="InterPro" id="IPR017687">
    <property type="entry name" value="BamB"/>
</dbReference>
<gene>
    <name evidence="4" type="primary">bamB</name>
    <name evidence="6" type="ORF">ADIMK_1328</name>
</gene>
<evidence type="ECO:0000256" key="4">
    <source>
        <dbReference type="HAMAP-Rule" id="MF_00923"/>
    </source>
</evidence>
<dbReference type="GO" id="GO:0043165">
    <property type="term" value="P:Gram-negative-bacterium-type cell outer membrane assembly"/>
    <property type="evidence" value="ECO:0007669"/>
    <property type="project" value="UniProtKB-UniRule"/>
</dbReference>
<dbReference type="STRING" id="1232683.ADIMK_1328"/>
<comment type="caution">
    <text evidence="6">The sequence shown here is derived from an EMBL/GenBank/DDBJ whole genome shotgun (WGS) entry which is preliminary data.</text>
</comment>
<accession>A0A081G270</accession>
<keyword evidence="3 4" id="KW-0998">Cell outer membrane</keyword>
<dbReference type="GO" id="GO:0051205">
    <property type="term" value="P:protein insertion into membrane"/>
    <property type="evidence" value="ECO:0007669"/>
    <property type="project" value="UniProtKB-UniRule"/>
</dbReference>
<keyword evidence="4" id="KW-0564">Palmitate</keyword>
<comment type="function">
    <text evidence="4">Part of the outer membrane protein assembly complex, which is involved in assembly and insertion of beta-barrel proteins into the outer membrane.</text>
</comment>
<proteinExistence type="inferred from homology"/>
<dbReference type="GO" id="GO:0009279">
    <property type="term" value="C:cell outer membrane"/>
    <property type="evidence" value="ECO:0007669"/>
    <property type="project" value="UniProtKB-SubCell"/>
</dbReference>
<dbReference type="AlphaFoldDB" id="A0A081G270"/>
<evidence type="ECO:0000313" key="7">
    <source>
        <dbReference type="Proteomes" id="UP000028252"/>
    </source>
</evidence>
<dbReference type="InterPro" id="IPR015943">
    <property type="entry name" value="WD40/YVTN_repeat-like_dom_sf"/>
</dbReference>
<dbReference type="EMBL" id="JMQN01000015">
    <property type="protein sequence ID" value="KEA64875.1"/>
    <property type="molecule type" value="Genomic_DNA"/>
</dbReference>
<reference evidence="6 7" key="1">
    <citation type="submission" date="2014-04" db="EMBL/GenBank/DDBJ databases">
        <title>Marinobacterium kochiensis sp. nov., isolated from sediment sample collected from Kochi backwaters in Kerala, India.</title>
        <authorList>
            <person name="Singh A."/>
            <person name="Pinnaka A.K."/>
        </authorList>
    </citation>
    <scope>NUCLEOTIDE SEQUENCE [LARGE SCALE GENOMIC DNA]</scope>
    <source>
        <strain evidence="6 7">AK27</strain>
    </source>
</reference>
<name>A0A081G270_9GAMM</name>
<comment type="subunit">
    <text evidence="4">Part of the Bam complex.</text>
</comment>
<comment type="similarity">
    <text evidence="4">Belongs to the BamB family.</text>
</comment>
<dbReference type="PANTHER" id="PTHR34512:SF30">
    <property type="entry name" value="OUTER MEMBRANE PROTEIN ASSEMBLY FACTOR BAMB"/>
    <property type="match status" value="1"/>
</dbReference>
<organism evidence="6 7">
    <name type="scientific">Marinobacterium lacunae</name>
    <dbReference type="NCBI Taxonomy" id="1232683"/>
    <lineage>
        <taxon>Bacteria</taxon>
        <taxon>Pseudomonadati</taxon>
        <taxon>Pseudomonadota</taxon>
        <taxon>Gammaproteobacteria</taxon>
        <taxon>Oceanospirillales</taxon>
        <taxon>Oceanospirillaceae</taxon>
        <taxon>Marinobacterium</taxon>
    </lineage>
</organism>
<keyword evidence="1 4" id="KW-0732">Signal</keyword>
<dbReference type="Pfam" id="PF13360">
    <property type="entry name" value="PQQ_2"/>
    <property type="match status" value="1"/>
</dbReference>
<dbReference type="RefSeq" id="WP_036185196.1">
    <property type="nucleotide sequence ID" value="NZ_JMQN01000015.1"/>
</dbReference>
<comment type="subcellular location">
    <subcellularLocation>
        <location evidence="4">Cell outer membrane</location>
        <topology evidence="4">Lipid-anchor</topology>
    </subcellularLocation>
</comment>
<dbReference type="PANTHER" id="PTHR34512">
    <property type="entry name" value="CELL SURFACE PROTEIN"/>
    <property type="match status" value="1"/>
</dbReference>
<evidence type="ECO:0000313" key="6">
    <source>
        <dbReference type="EMBL" id="KEA64875.1"/>
    </source>
</evidence>
<feature type="domain" description="Pyrrolo-quinoline quinone repeat" evidence="5">
    <location>
        <begin position="76"/>
        <end position="307"/>
    </location>
</feature>
<dbReference type="SMART" id="SM00564">
    <property type="entry name" value="PQQ"/>
    <property type="match status" value="6"/>
</dbReference>
<evidence type="ECO:0000259" key="5">
    <source>
        <dbReference type="Pfam" id="PF13360"/>
    </source>
</evidence>
<dbReference type="InterPro" id="IPR018391">
    <property type="entry name" value="PQQ_b-propeller_rpt"/>
</dbReference>
<dbReference type="eggNOG" id="COG1520">
    <property type="taxonomic scope" value="Bacteria"/>
</dbReference>
<dbReference type="OrthoDB" id="5173551at2"/>
<dbReference type="PATRIC" id="fig|1232683.4.peg.1318"/>
<keyword evidence="2 4" id="KW-0472">Membrane</keyword>
<dbReference type="Proteomes" id="UP000028252">
    <property type="component" value="Unassembled WGS sequence"/>
</dbReference>
<dbReference type="SUPFAM" id="SSF50998">
    <property type="entry name" value="Quinoprotein alcohol dehydrogenase-like"/>
    <property type="match status" value="1"/>
</dbReference>
<dbReference type="HAMAP" id="MF_00923">
    <property type="entry name" value="OM_assembly_BamB"/>
    <property type="match status" value="1"/>
</dbReference>
<dbReference type="InterPro" id="IPR002372">
    <property type="entry name" value="PQQ_rpt_dom"/>
</dbReference>
<evidence type="ECO:0000256" key="3">
    <source>
        <dbReference type="ARBA" id="ARBA00023237"/>
    </source>
</evidence>
<dbReference type="Gene3D" id="2.130.10.10">
    <property type="entry name" value="YVTN repeat-like/Quinoprotein amine dehydrogenase"/>
    <property type="match status" value="1"/>
</dbReference>
<keyword evidence="7" id="KW-1185">Reference proteome</keyword>
<dbReference type="NCBIfam" id="TIGR03300">
    <property type="entry name" value="assembly_YfgL"/>
    <property type="match status" value="1"/>
</dbReference>
<protein>
    <recommendedName>
        <fullName evidence="4">Outer membrane protein assembly factor BamB</fullName>
    </recommendedName>
</protein>
<dbReference type="PROSITE" id="PS51257">
    <property type="entry name" value="PROKAR_LIPOPROTEIN"/>
    <property type="match status" value="1"/>
</dbReference>
<keyword evidence="4 6" id="KW-0449">Lipoprotein</keyword>
<dbReference type="InterPro" id="IPR011047">
    <property type="entry name" value="Quinoprotein_ADH-like_sf"/>
</dbReference>
<evidence type="ECO:0000256" key="2">
    <source>
        <dbReference type="ARBA" id="ARBA00023136"/>
    </source>
</evidence>
<evidence type="ECO:0000256" key="1">
    <source>
        <dbReference type="ARBA" id="ARBA00022729"/>
    </source>
</evidence>
<sequence>MKFPGAIPLLIATALLSGCGFWGGESEVEPSKLVDFSAEKQVDVAWSAQIGSGPGTMYHQFVPAVGDVNVYAADSRGEVVALSRVDGRKVWESDLDLVLSGGIGAGYGTVVVASEDGDVVALNAETGEELWRARAASEVVAQPQVNADLVVVQVINGQVAAYDRVTGEHRWTFDSQIPQLSLRGTSAPVLTSNVTLTGFANGKLVAIDNRSGSALWEQRVALAEGRSELERIVDIDGRPLIFNGIVFVGSYQGRLLALNPRGAQVIWAQDFSTYRGLAAGFGNVYAVSADDEIGAFDAGSSASVWHQDALRYRGLTSPVSLGDTLVVGDAQGYLHFMSQIDGHFVARYNFDSSGVFSDPVVVDDTLYVFSNDGKLSALTLN</sequence>